<proteinExistence type="predicted"/>
<dbReference type="RefSeq" id="WP_006948923.1">
    <property type="nucleotide sequence ID" value="NZ_BAJI01000011.1"/>
</dbReference>
<dbReference type="Proteomes" id="UP000004394">
    <property type="component" value="Unassembled WGS sequence"/>
</dbReference>
<keyword evidence="2" id="KW-1185">Reference proteome</keyword>
<name>E0NS49_9BACT</name>
<dbReference type="AlphaFoldDB" id="E0NS49"/>
<evidence type="ECO:0000313" key="2">
    <source>
        <dbReference type="Proteomes" id="UP000004394"/>
    </source>
</evidence>
<dbReference type="OrthoDB" id="1073196at2"/>
<organism evidence="1 2">
    <name type="scientific">Hoylesella marshii DSM 16973 = JCM 13450</name>
    <dbReference type="NCBI Taxonomy" id="862515"/>
    <lineage>
        <taxon>Bacteria</taxon>
        <taxon>Pseudomonadati</taxon>
        <taxon>Bacteroidota</taxon>
        <taxon>Bacteroidia</taxon>
        <taxon>Bacteroidales</taxon>
        <taxon>Prevotellaceae</taxon>
        <taxon>Hoylesella</taxon>
    </lineage>
</organism>
<dbReference type="STRING" id="862515.HMPREF0658_1000"/>
<dbReference type="EMBL" id="AEEI01000034">
    <property type="protein sequence ID" value="EFM02012.1"/>
    <property type="molecule type" value="Genomic_DNA"/>
</dbReference>
<dbReference type="HOGENOM" id="CLU_162485_1_0_10"/>
<dbReference type="BioCyc" id="PMAR862515-HMP:GMOO-1016-MONOMER"/>
<sequence>MKRYAAHELQLETGERLPLFFLEIDEGRVVNYGALTQEMAMTEWLEGRISLHRDNKGTLHAYWNGHLLA</sequence>
<protein>
    <submittedName>
        <fullName evidence="1">Uncharacterized protein</fullName>
    </submittedName>
</protein>
<evidence type="ECO:0000313" key="1">
    <source>
        <dbReference type="EMBL" id="EFM02012.1"/>
    </source>
</evidence>
<gene>
    <name evidence="1" type="ORF">HMPREF0658_1000</name>
</gene>
<reference evidence="1" key="1">
    <citation type="submission" date="2010-07" db="EMBL/GenBank/DDBJ databases">
        <authorList>
            <person name="Muzny D."/>
            <person name="Qin X."/>
            <person name="Deng J."/>
            <person name="Jiang H."/>
            <person name="Liu Y."/>
            <person name="Qu J."/>
            <person name="Song X.-Z."/>
            <person name="Zhang L."/>
            <person name="Thornton R."/>
            <person name="Coyle M."/>
            <person name="Francisco L."/>
            <person name="Jackson L."/>
            <person name="Javaid M."/>
            <person name="Korchina V."/>
            <person name="Kovar C."/>
            <person name="Mata R."/>
            <person name="Mathew T."/>
            <person name="Ngo R."/>
            <person name="Nguyen L."/>
            <person name="Nguyen N."/>
            <person name="Okwuonu G."/>
            <person name="Ongeri F."/>
            <person name="Pham C."/>
            <person name="Simmons D."/>
            <person name="Wilczek-Boney K."/>
            <person name="Hale W."/>
            <person name="Jakkamsetti A."/>
            <person name="Pham P."/>
            <person name="Ruth R."/>
            <person name="San Lucas F."/>
            <person name="Warren J."/>
            <person name="Zhang J."/>
            <person name="Zhao Z."/>
            <person name="Zhou C."/>
            <person name="Zhu D."/>
            <person name="Lee S."/>
            <person name="Bess C."/>
            <person name="Blankenburg K."/>
            <person name="Forbes L."/>
            <person name="Fu Q."/>
            <person name="Gubbala S."/>
            <person name="Hirani K."/>
            <person name="Jayaseelan J.C."/>
            <person name="Lara F."/>
            <person name="Munidasa M."/>
            <person name="Palculict T."/>
            <person name="Patil S."/>
            <person name="Pu L.-L."/>
            <person name="Saada N."/>
            <person name="Tang L."/>
            <person name="Weissenberger G."/>
            <person name="Zhu Y."/>
            <person name="Hemphill L."/>
            <person name="Shang Y."/>
            <person name="Youmans B."/>
            <person name="Ayvaz T."/>
            <person name="Ross M."/>
            <person name="Santibanez J."/>
            <person name="Aqrawi P."/>
            <person name="Gross S."/>
            <person name="Joshi V."/>
            <person name="Fowler G."/>
            <person name="Nazareth L."/>
            <person name="Reid J."/>
            <person name="Worley K."/>
            <person name="Petrosino J."/>
            <person name="Highlander S."/>
            <person name="Gibbs R."/>
        </authorList>
    </citation>
    <scope>NUCLEOTIDE SEQUENCE [LARGE SCALE GENOMIC DNA]</scope>
    <source>
        <strain evidence="1">DSM 16973</strain>
    </source>
</reference>
<comment type="caution">
    <text evidence="1">The sequence shown here is derived from an EMBL/GenBank/DDBJ whole genome shotgun (WGS) entry which is preliminary data.</text>
</comment>
<accession>E0NS49</accession>